<accession>A0A3Q3NRE3</accession>
<dbReference type="InterPro" id="IPR013783">
    <property type="entry name" value="Ig-like_fold"/>
</dbReference>
<dbReference type="Ensembl" id="ENSLBET00000040018.1">
    <property type="protein sequence ID" value="ENSLBEP00000038440.1"/>
    <property type="gene ID" value="ENSLBEG00000028654.1"/>
</dbReference>
<reference evidence="2" key="2">
    <citation type="submission" date="2025-09" db="UniProtKB">
        <authorList>
            <consortium name="Ensembl"/>
        </authorList>
    </citation>
    <scope>IDENTIFICATION</scope>
</reference>
<keyword evidence="1" id="KW-0472">Membrane</keyword>
<evidence type="ECO:0008006" key="4">
    <source>
        <dbReference type="Google" id="ProtNLM"/>
    </source>
</evidence>
<name>A0A3Q3NRE3_9LABR</name>
<dbReference type="Gene3D" id="2.60.40.10">
    <property type="entry name" value="Immunoglobulins"/>
    <property type="match status" value="1"/>
</dbReference>
<evidence type="ECO:0000313" key="3">
    <source>
        <dbReference type="Proteomes" id="UP000261660"/>
    </source>
</evidence>
<keyword evidence="3" id="KW-1185">Reference proteome</keyword>
<keyword evidence="1" id="KW-1133">Transmembrane helix</keyword>
<dbReference type="InParanoid" id="A0A3Q3NRE3"/>
<organism evidence="2 3">
    <name type="scientific">Labrus bergylta</name>
    <name type="common">ballan wrasse</name>
    <dbReference type="NCBI Taxonomy" id="56723"/>
    <lineage>
        <taxon>Eukaryota</taxon>
        <taxon>Metazoa</taxon>
        <taxon>Chordata</taxon>
        <taxon>Craniata</taxon>
        <taxon>Vertebrata</taxon>
        <taxon>Euteleostomi</taxon>
        <taxon>Actinopterygii</taxon>
        <taxon>Neopterygii</taxon>
        <taxon>Teleostei</taxon>
        <taxon>Neoteleostei</taxon>
        <taxon>Acanthomorphata</taxon>
        <taxon>Eupercaria</taxon>
        <taxon>Labriformes</taxon>
        <taxon>Labridae</taxon>
        <taxon>Labrus</taxon>
    </lineage>
</organism>
<proteinExistence type="predicted"/>
<protein>
    <recommendedName>
        <fullName evidence="4">Immunoglobulin V-set domain-containing protein</fullName>
    </recommendedName>
</protein>
<keyword evidence="1" id="KW-0812">Transmembrane</keyword>
<sequence>MRVHQTLICFFFLSEYSLFLHSSLFTAAFVFFIVDFISYRRQNKKQSVVGGLFQTYVSAQCGRYSIEIIRNELFSTVFYVKITNLRKSDSGSYTYVVKPAPPSFNVHISNFRCFCGGSLIGHKDGCTSLI</sequence>
<dbReference type="AlphaFoldDB" id="A0A3Q3NRE3"/>
<dbReference type="Proteomes" id="UP000261660">
    <property type="component" value="Unplaced"/>
</dbReference>
<feature type="transmembrane region" description="Helical" evidence="1">
    <location>
        <begin position="16"/>
        <end position="37"/>
    </location>
</feature>
<evidence type="ECO:0000313" key="2">
    <source>
        <dbReference type="Ensembl" id="ENSLBEP00000038440.1"/>
    </source>
</evidence>
<reference evidence="2" key="1">
    <citation type="submission" date="2025-08" db="UniProtKB">
        <authorList>
            <consortium name="Ensembl"/>
        </authorList>
    </citation>
    <scope>IDENTIFICATION</scope>
</reference>
<evidence type="ECO:0000256" key="1">
    <source>
        <dbReference type="SAM" id="Phobius"/>
    </source>
</evidence>